<feature type="compositionally biased region" description="Low complexity" evidence="1">
    <location>
        <begin position="34"/>
        <end position="43"/>
    </location>
</feature>
<dbReference type="Proteomes" id="UP000765509">
    <property type="component" value="Unassembled WGS sequence"/>
</dbReference>
<protein>
    <submittedName>
        <fullName evidence="2">Uncharacterized protein</fullName>
    </submittedName>
</protein>
<feature type="compositionally biased region" description="Basic residues" evidence="1">
    <location>
        <begin position="44"/>
        <end position="54"/>
    </location>
</feature>
<evidence type="ECO:0000313" key="2">
    <source>
        <dbReference type="EMBL" id="MBW0579251.1"/>
    </source>
</evidence>
<comment type="caution">
    <text evidence="2">The sequence shown here is derived from an EMBL/GenBank/DDBJ whole genome shotgun (WGS) entry which is preliminary data.</text>
</comment>
<keyword evidence="3" id="KW-1185">Reference proteome</keyword>
<sequence>MDITLKLDTRYNERQKERGIHQEKKPPISGFNCSKPPKSSSSKKPYHRKNKKSKNFQVSQDMPHPSLLTKDNRLIGSKKESMIKKGLCTYRGGKHPSENASKGLKIDKGNKEASPARREKPEWGS</sequence>
<dbReference type="OrthoDB" id="8942758at2759"/>
<organism evidence="2 3">
    <name type="scientific">Austropuccinia psidii MF-1</name>
    <dbReference type="NCBI Taxonomy" id="1389203"/>
    <lineage>
        <taxon>Eukaryota</taxon>
        <taxon>Fungi</taxon>
        <taxon>Dikarya</taxon>
        <taxon>Basidiomycota</taxon>
        <taxon>Pucciniomycotina</taxon>
        <taxon>Pucciniomycetes</taxon>
        <taxon>Pucciniales</taxon>
        <taxon>Sphaerophragmiaceae</taxon>
        <taxon>Austropuccinia</taxon>
    </lineage>
</organism>
<dbReference type="EMBL" id="AVOT02104662">
    <property type="protein sequence ID" value="MBW0579251.1"/>
    <property type="molecule type" value="Genomic_DNA"/>
</dbReference>
<dbReference type="AlphaFoldDB" id="A0A9Q3KFK7"/>
<reference evidence="2" key="1">
    <citation type="submission" date="2021-03" db="EMBL/GenBank/DDBJ databases">
        <title>Draft genome sequence of rust myrtle Austropuccinia psidii MF-1, a brazilian biotype.</title>
        <authorList>
            <person name="Quecine M.C."/>
            <person name="Pachon D.M.R."/>
            <person name="Bonatelli M.L."/>
            <person name="Correr F.H."/>
            <person name="Franceschini L.M."/>
            <person name="Leite T.F."/>
            <person name="Margarido G.R.A."/>
            <person name="Almeida C.A."/>
            <person name="Ferrarezi J.A."/>
            <person name="Labate C.A."/>
        </authorList>
    </citation>
    <scope>NUCLEOTIDE SEQUENCE</scope>
    <source>
        <strain evidence="2">MF-1</strain>
    </source>
</reference>
<gene>
    <name evidence="2" type="ORF">O181_118966</name>
</gene>
<proteinExistence type="predicted"/>
<feature type="compositionally biased region" description="Basic and acidic residues" evidence="1">
    <location>
        <begin position="1"/>
        <end position="26"/>
    </location>
</feature>
<evidence type="ECO:0000256" key="1">
    <source>
        <dbReference type="SAM" id="MobiDB-lite"/>
    </source>
</evidence>
<feature type="compositionally biased region" description="Basic and acidic residues" evidence="1">
    <location>
        <begin position="70"/>
        <end position="83"/>
    </location>
</feature>
<feature type="compositionally biased region" description="Basic and acidic residues" evidence="1">
    <location>
        <begin position="104"/>
        <end position="125"/>
    </location>
</feature>
<feature type="region of interest" description="Disordered" evidence="1">
    <location>
        <begin position="1"/>
        <end position="125"/>
    </location>
</feature>
<accession>A0A9Q3KFK7</accession>
<name>A0A9Q3KFK7_9BASI</name>
<evidence type="ECO:0000313" key="3">
    <source>
        <dbReference type="Proteomes" id="UP000765509"/>
    </source>
</evidence>